<dbReference type="Proteomes" id="UP000000851">
    <property type="component" value="Chromosome"/>
</dbReference>
<reference evidence="1 2" key="1">
    <citation type="journal article" date="2009" name="Stand. Genomic Sci.">
        <title>Complete genome sequence of Catenulispora acidiphila type strain (ID 139908).</title>
        <authorList>
            <person name="Copeland A."/>
            <person name="Lapidus A."/>
            <person name="Glavina Del Rio T."/>
            <person name="Nolan M."/>
            <person name="Lucas S."/>
            <person name="Chen F."/>
            <person name="Tice H."/>
            <person name="Cheng J.F."/>
            <person name="Bruce D."/>
            <person name="Goodwin L."/>
            <person name="Pitluck S."/>
            <person name="Mikhailova N."/>
            <person name="Pati A."/>
            <person name="Ivanova N."/>
            <person name="Mavromatis K."/>
            <person name="Chen A."/>
            <person name="Palaniappan K."/>
            <person name="Chain P."/>
            <person name="Land M."/>
            <person name="Hauser L."/>
            <person name="Chang Y.J."/>
            <person name="Jeffries C.D."/>
            <person name="Chertkov O."/>
            <person name="Brettin T."/>
            <person name="Detter J.C."/>
            <person name="Han C."/>
            <person name="Ali Z."/>
            <person name="Tindall B.J."/>
            <person name="Goker M."/>
            <person name="Bristow J."/>
            <person name="Eisen J.A."/>
            <person name="Markowitz V."/>
            <person name="Hugenholtz P."/>
            <person name="Kyrpides N.C."/>
            <person name="Klenk H.P."/>
        </authorList>
    </citation>
    <scope>NUCLEOTIDE SEQUENCE [LARGE SCALE GENOMIC DNA]</scope>
    <source>
        <strain evidence="2">DSM 44928 / JCM 14897 / NBRC 102108 / NRRL B-24433 / ID139908</strain>
    </source>
</reference>
<dbReference type="InParanoid" id="C7Q2Y7"/>
<keyword evidence="2" id="KW-1185">Reference proteome</keyword>
<dbReference type="EMBL" id="CP001700">
    <property type="protein sequence ID" value="ACU71879.1"/>
    <property type="molecule type" value="Genomic_DNA"/>
</dbReference>
<evidence type="ECO:0000313" key="2">
    <source>
        <dbReference type="Proteomes" id="UP000000851"/>
    </source>
</evidence>
<sequence precursor="true">MNGPLAKIVAAVLVGAAALVIGVVLLVAATDPNARTCPPGKTLVIMPAGKVSVPECV</sequence>
<dbReference type="AlphaFoldDB" id="C7Q2Y7"/>
<organism evidence="1 2">
    <name type="scientific">Catenulispora acidiphila (strain DSM 44928 / JCM 14897 / NBRC 102108 / NRRL B-24433 / ID139908)</name>
    <dbReference type="NCBI Taxonomy" id="479433"/>
    <lineage>
        <taxon>Bacteria</taxon>
        <taxon>Bacillati</taxon>
        <taxon>Actinomycetota</taxon>
        <taxon>Actinomycetes</taxon>
        <taxon>Catenulisporales</taxon>
        <taxon>Catenulisporaceae</taxon>
        <taxon>Catenulispora</taxon>
    </lineage>
</organism>
<gene>
    <name evidence="1" type="ordered locus">Caci_2970</name>
</gene>
<dbReference type="RefSeq" id="WP_012787172.1">
    <property type="nucleotide sequence ID" value="NC_013131.1"/>
</dbReference>
<protein>
    <submittedName>
        <fullName evidence="1">Uncharacterized protein</fullName>
    </submittedName>
</protein>
<dbReference type="STRING" id="479433.Caci_2970"/>
<evidence type="ECO:0000313" key="1">
    <source>
        <dbReference type="EMBL" id="ACU71879.1"/>
    </source>
</evidence>
<dbReference type="HOGENOM" id="CLU_2988186_0_0_11"/>
<dbReference type="KEGG" id="cai:Caci_2970"/>
<accession>C7Q2Y7</accession>
<name>C7Q2Y7_CATAD</name>
<proteinExistence type="predicted"/>